<evidence type="ECO:0000256" key="7">
    <source>
        <dbReference type="ARBA" id="ARBA00023125"/>
    </source>
</evidence>
<dbReference type="Gene3D" id="3.40.50.300">
    <property type="entry name" value="P-loop containing nucleotide triphosphate hydrolases"/>
    <property type="match status" value="2"/>
</dbReference>
<evidence type="ECO:0000256" key="1">
    <source>
        <dbReference type="ARBA" id="ARBA00005446"/>
    </source>
</evidence>
<organism evidence="15 16">
    <name type="scientific">Haloflavibacter putidus</name>
    <dbReference type="NCBI Taxonomy" id="2576776"/>
    <lineage>
        <taxon>Bacteria</taxon>
        <taxon>Pseudomonadati</taxon>
        <taxon>Bacteroidota</taxon>
        <taxon>Flavobacteriia</taxon>
        <taxon>Flavobacteriales</taxon>
        <taxon>Flavobacteriaceae</taxon>
        <taxon>Haloflavibacter</taxon>
    </lineage>
</organism>
<comment type="similarity">
    <text evidence="1">Belongs to the helicase family. RecQ subfamily.</text>
</comment>
<dbReference type="RefSeq" id="WP_141421540.1">
    <property type="nucleotide sequence ID" value="NZ_VIAR01000005.1"/>
</dbReference>
<dbReference type="InterPro" id="IPR027417">
    <property type="entry name" value="P-loop_NTPase"/>
</dbReference>
<dbReference type="EMBL" id="VIAR01000005">
    <property type="protein sequence ID" value="TQD39091.1"/>
    <property type="molecule type" value="Genomic_DNA"/>
</dbReference>
<dbReference type="GO" id="GO:0046872">
    <property type="term" value="F:metal ion binding"/>
    <property type="evidence" value="ECO:0007669"/>
    <property type="project" value="UniProtKB-KW"/>
</dbReference>
<feature type="domain" description="Helicase C-terminal" evidence="14">
    <location>
        <begin position="217"/>
        <end position="363"/>
    </location>
</feature>
<comment type="caution">
    <text evidence="15">The sequence shown here is derived from an EMBL/GenBank/DDBJ whole genome shotgun (WGS) entry which is preliminary data.</text>
</comment>
<protein>
    <recommendedName>
        <fullName evidence="11">ATP-dependent DNA helicase RecQ</fullName>
        <ecNumber evidence="10">5.6.2.4</ecNumber>
    </recommendedName>
    <alternativeName>
        <fullName evidence="12">DNA 3'-5' helicase RecQ</fullName>
    </alternativeName>
</protein>
<accession>A0A507ZRA7</accession>
<evidence type="ECO:0000259" key="14">
    <source>
        <dbReference type="PROSITE" id="PS51194"/>
    </source>
</evidence>
<dbReference type="Pfam" id="PF00270">
    <property type="entry name" value="DEAD"/>
    <property type="match status" value="1"/>
</dbReference>
<proteinExistence type="inferred from homology"/>
<evidence type="ECO:0000256" key="3">
    <source>
        <dbReference type="ARBA" id="ARBA00022741"/>
    </source>
</evidence>
<keyword evidence="8" id="KW-0413">Isomerase</keyword>
<dbReference type="GO" id="GO:0005737">
    <property type="term" value="C:cytoplasm"/>
    <property type="evidence" value="ECO:0007669"/>
    <property type="project" value="TreeGrafter"/>
</dbReference>
<dbReference type="PANTHER" id="PTHR13710:SF105">
    <property type="entry name" value="ATP-DEPENDENT DNA HELICASE Q1"/>
    <property type="match status" value="1"/>
</dbReference>
<dbReference type="FunFam" id="3.40.50.300:FF:001389">
    <property type="entry name" value="ATP-dependent DNA helicase RecQ"/>
    <property type="match status" value="1"/>
</dbReference>
<dbReference type="InterPro" id="IPR004589">
    <property type="entry name" value="DNA_helicase_ATP-dep_RecQ"/>
</dbReference>
<reference evidence="15 16" key="1">
    <citation type="submission" date="2019-06" db="EMBL/GenBank/DDBJ databases">
        <title>Flavibacter putida gen. nov., sp. nov., a novel marine bacterium of the family Flavobacteriaceae isolated from coastal seawater.</title>
        <authorList>
            <person name="Feng X."/>
        </authorList>
    </citation>
    <scope>NUCLEOTIDE SEQUENCE [LARGE SCALE GENOMIC DNA]</scope>
    <source>
        <strain evidence="15 16">PLHSN227</strain>
    </source>
</reference>
<evidence type="ECO:0000256" key="9">
    <source>
        <dbReference type="ARBA" id="ARBA00034617"/>
    </source>
</evidence>
<dbReference type="GO" id="GO:0030894">
    <property type="term" value="C:replisome"/>
    <property type="evidence" value="ECO:0007669"/>
    <property type="project" value="TreeGrafter"/>
</dbReference>
<keyword evidence="3" id="KW-0547">Nucleotide-binding</keyword>
<dbReference type="PROSITE" id="PS51194">
    <property type="entry name" value="HELICASE_CTER"/>
    <property type="match status" value="1"/>
</dbReference>
<evidence type="ECO:0000256" key="12">
    <source>
        <dbReference type="ARBA" id="ARBA00044550"/>
    </source>
</evidence>
<evidence type="ECO:0000313" key="15">
    <source>
        <dbReference type="EMBL" id="TQD39091.1"/>
    </source>
</evidence>
<evidence type="ECO:0000256" key="5">
    <source>
        <dbReference type="ARBA" id="ARBA00022806"/>
    </source>
</evidence>
<evidence type="ECO:0000256" key="11">
    <source>
        <dbReference type="ARBA" id="ARBA00044535"/>
    </source>
</evidence>
<keyword evidence="5 15" id="KW-0347">Helicase</keyword>
<dbReference type="Pfam" id="PF16124">
    <property type="entry name" value="RecQ_Zn_bind"/>
    <property type="match status" value="1"/>
</dbReference>
<keyword evidence="7" id="KW-0238">DNA-binding</keyword>
<dbReference type="GO" id="GO:0005524">
    <property type="term" value="F:ATP binding"/>
    <property type="evidence" value="ECO:0007669"/>
    <property type="project" value="UniProtKB-KW"/>
</dbReference>
<dbReference type="InterPro" id="IPR014001">
    <property type="entry name" value="Helicase_ATP-bd"/>
</dbReference>
<keyword evidence="4 15" id="KW-0378">Hydrolase</keyword>
<evidence type="ECO:0000256" key="2">
    <source>
        <dbReference type="ARBA" id="ARBA00022723"/>
    </source>
</evidence>
<name>A0A507ZRA7_9FLAO</name>
<dbReference type="GO" id="GO:0003677">
    <property type="term" value="F:DNA binding"/>
    <property type="evidence" value="ECO:0007669"/>
    <property type="project" value="UniProtKB-KW"/>
</dbReference>
<feature type="domain" description="Helicase ATP-binding" evidence="13">
    <location>
        <begin position="25"/>
        <end position="193"/>
    </location>
</feature>
<dbReference type="GO" id="GO:0016787">
    <property type="term" value="F:hydrolase activity"/>
    <property type="evidence" value="ECO:0007669"/>
    <property type="project" value="UniProtKB-KW"/>
</dbReference>
<dbReference type="InterPro" id="IPR036388">
    <property type="entry name" value="WH-like_DNA-bd_sf"/>
</dbReference>
<dbReference type="SUPFAM" id="SSF52540">
    <property type="entry name" value="P-loop containing nucleoside triphosphate hydrolases"/>
    <property type="match status" value="1"/>
</dbReference>
<evidence type="ECO:0000256" key="10">
    <source>
        <dbReference type="ARBA" id="ARBA00034808"/>
    </source>
</evidence>
<dbReference type="SMART" id="SM00487">
    <property type="entry name" value="DEXDc"/>
    <property type="match status" value="1"/>
</dbReference>
<dbReference type="PROSITE" id="PS51192">
    <property type="entry name" value="HELICASE_ATP_BIND_1"/>
    <property type="match status" value="1"/>
</dbReference>
<dbReference type="GO" id="GO:0006310">
    <property type="term" value="P:DNA recombination"/>
    <property type="evidence" value="ECO:0007669"/>
    <property type="project" value="InterPro"/>
</dbReference>
<evidence type="ECO:0000259" key="13">
    <source>
        <dbReference type="PROSITE" id="PS51192"/>
    </source>
</evidence>
<dbReference type="SMART" id="SM00490">
    <property type="entry name" value="HELICc"/>
    <property type="match status" value="1"/>
</dbReference>
<keyword evidence="6" id="KW-0067">ATP-binding</keyword>
<dbReference type="GO" id="GO:0043138">
    <property type="term" value="F:3'-5' DNA helicase activity"/>
    <property type="evidence" value="ECO:0007669"/>
    <property type="project" value="UniProtKB-EC"/>
</dbReference>
<dbReference type="GO" id="GO:0006281">
    <property type="term" value="P:DNA repair"/>
    <property type="evidence" value="ECO:0007669"/>
    <property type="project" value="TreeGrafter"/>
</dbReference>
<dbReference type="EC" id="5.6.2.4" evidence="10"/>
<dbReference type="CDD" id="cd17920">
    <property type="entry name" value="DEXHc_RecQ"/>
    <property type="match status" value="1"/>
</dbReference>
<dbReference type="Gene3D" id="1.10.10.10">
    <property type="entry name" value="Winged helix-like DNA-binding domain superfamily/Winged helix DNA-binding domain"/>
    <property type="match status" value="1"/>
</dbReference>
<evidence type="ECO:0000256" key="8">
    <source>
        <dbReference type="ARBA" id="ARBA00023235"/>
    </source>
</evidence>
<dbReference type="Pfam" id="PF00271">
    <property type="entry name" value="Helicase_C"/>
    <property type="match status" value="1"/>
</dbReference>
<dbReference type="GO" id="GO:0009378">
    <property type="term" value="F:four-way junction helicase activity"/>
    <property type="evidence" value="ECO:0007669"/>
    <property type="project" value="TreeGrafter"/>
</dbReference>
<dbReference type="GO" id="GO:0043590">
    <property type="term" value="C:bacterial nucleoid"/>
    <property type="evidence" value="ECO:0007669"/>
    <property type="project" value="TreeGrafter"/>
</dbReference>
<keyword evidence="2" id="KW-0479">Metal-binding</keyword>
<sequence>MESPLDILQKFWGYTEFKPAQEEIIQTLLQKQDVIGLLPTGGGKSITFQVPALAQEGICIVISPLIALMQDQVDNLQKKGIKAVRISGKLRYDELDKLLDNCIYGNYKFLYLSPERLQQEIVQQRILQMNVNLIAIDEAHCISEWGHDFRPAYRNIQILKDLQPAANIVALTATATKEVVNDIRATLELSNAKIVRYSFKRTNISLLTEFYEDKNFALSNFLTKNSGVSIIYVRSRKATEEIKQVLAYENISAEAFHGGLNTSVKNKLLQDWISEKFRVIVATTAFGMGIDKANVRNVIHYHLPESLESYFQEAGRAGRDGKASKVLLLYNNADIIRVENQFLNVLPQPKSVKYVYKKLNTFLRIAYGEGAQTEFNFNFLNFCTKYDLPTTATYNILQLLDRTGVITLKQEYHTGYSIKFVVNANQLNYFSQKNTIFQNLLDNILRTKGGLLDYPIKLDVQKLAAKTALKKEQIEHLLKQLEQQQILELNITDQDTSIMFMVPREDERTINPLIPYIKQQYQNKKNKINAVLSFVQNNEVCKTKQILAYFGETKTKDCNNCSVCFQKKSKKPVDDKTIYRNIVMVLEKESLNSKELVKKLDFPEEDIIRILRLMLDKGLVEVSPNNYFTLTL</sequence>
<dbReference type="PANTHER" id="PTHR13710">
    <property type="entry name" value="DNA HELICASE RECQ FAMILY MEMBER"/>
    <property type="match status" value="1"/>
</dbReference>
<gene>
    <name evidence="15" type="ORF">FKR84_06765</name>
</gene>
<evidence type="ECO:0000256" key="6">
    <source>
        <dbReference type="ARBA" id="ARBA00022840"/>
    </source>
</evidence>
<dbReference type="NCBIfam" id="TIGR00614">
    <property type="entry name" value="recQ_fam"/>
    <property type="match status" value="1"/>
</dbReference>
<dbReference type="InterPro" id="IPR011545">
    <property type="entry name" value="DEAD/DEAH_box_helicase_dom"/>
</dbReference>
<comment type="catalytic activity">
    <reaction evidence="9">
        <text>Couples ATP hydrolysis with the unwinding of duplex DNA by translocating in the 3'-5' direction.</text>
        <dbReference type="EC" id="5.6.2.4"/>
    </reaction>
</comment>
<dbReference type="InterPro" id="IPR032284">
    <property type="entry name" value="RecQ_Zn-bd"/>
</dbReference>
<dbReference type="InterPro" id="IPR001650">
    <property type="entry name" value="Helicase_C-like"/>
</dbReference>
<dbReference type="Proteomes" id="UP000317169">
    <property type="component" value="Unassembled WGS sequence"/>
</dbReference>
<dbReference type="AlphaFoldDB" id="A0A507ZRA7"/>
<dbReference type="OrthoDB" id="9763310at2"/>
<evidence type="ECO:0000256" key="4">
    <source>
        <dbReference type="ARBA" id="ARBA00022801"/>
    </source>
</evidence>
<keyword evidence="16" id="KW-1185">Reference proteome</keyword>
<evidence type="ECO:0000313" key="16">
    <source>
        <dbReference type="Proteomes" id="UP000317169"/>
    </source>
</evidence>